<evidence type="ECO:0008006" key="4">
    <source>
        <dbReference type="Google" id="ProtNLM"/>
    </source>
</evidence>
<reference evidence="3" key="1">
    <citation type="journal article" date="2017" name="Genome Biol.">
        <title>Comparative genomics reveals high biological diversity and specific adaptations in the industrially and medically important fungal genus Aspergillus.</title>
        <authorList>
            <person name="de Vries R.P."/>
            <person name="Riley R."/>
            <person name="Wiebenga A."/>
            <person name="Aguilar-Osorio G."/>
            <person name="Amillis S."/>
            <person name="Uchima C.A."/>
            <person name="Anderluh G."/>
            <person name="Asadollahi M."/>
            <person name="Askin M."/>
            <person name="Barry K."/>
            <person name="Battaglia E."/>
            <person name="Bayram O."/>
            <person name="Benocci T."/>
            <person name="Braus-Stromeyer S.A."/>
            <person name="Caldana C."/>
            <person name="Canovas D."/>
            <person name="Cerqueira G.C."/>
            <person name="Chen F."/>
            <person name="Chen W."/>
            <person name="Choi C."/>
            <person name="Clum A."/>
            <person name="Dos Santos R.A."/>
            <person name="Damasio A.R."/>
            <person name="Diallinas G."/>
            <person name="Emri T."/>
            <person name="Fekete E."/>
            <person name="Flipphi M."/>
            <person name="Freyberg S."/>
            <person name="Gallo A."/>
            <person name="Gournas C."/>
            <person name="Habgood R."/>
            <person name="Hainaut M."/>
            <person name="Harispe M.L."/>
            <person name="Henrissat B."/>
            <person name="Hilden K.S."/>
            <person name="Hope R."/>
            <person name="Hossain A."/>
            <person name="Karabika E."/>
            <person name="Karaffa L."/>
            <person name="Karanyi Z."/>
            <person name="Krasevec N."/>
            <person name="Kuo A."/>
            <person name="Kusch H."/>
            <person name="LaButti K."/>
            <person name="Lagendijk E.L."/>
            <person name="Lapidus A."/>
            <person name="Levasseur A."/>
            <person name="Lindquist E."/>
            <person name="Lipzen A."/>
            <person name="Logrieco A.F."/>
            <person name="MacCabe A."/>
            <person name="Maekelae M.R."/>
            <person name="Malavazi I."/>
            <person name="Melin P."/>
            <person name="Meyer V."/>
            <person name="Mielnichuk N."/>
            <person name="Miskei M."/>
            <person name="Molnar A.P."/>
            <person name="Mule G."/>
            <person name="Ngan C.Y."/>
            <person name="Orejas M."/>
            <person name="Orosz E."/>
            <person name="Ouedraogo J.P."/>
            <person name="Overkamp K.M."/>
            <person name="Park H.-S."/>
            <person name="Perrone G."/>
            <person name="Piumi F."/>
            <person name="Punt P.J."/>
            <person name="Ram A.F."/>
            <person name="Ramon A."/>
            <person name="Rauscher S."/>
            <person name="Record E."/>
            <person name="Riano-Pachon D.M."/>
            <person name="Robert V."/>
            <person name="Roehrig J."/>
            <person name="Ruller R."/>
            <person name="Salamov A."/>
            <person name="Salih N.S."/>
            <person name="Samson R.A."/>
            <person name="Sandor E."/>
            <person name="Sanguinetti M."/>
            <person name="Schuetze T."/>
            <person name="Sepcic K."/>
            <person name="Shelest E."/>
            <person name="Sherlock G."/>
            <person name="Sophianopoulou V."/>
            <person name="Squina F.M."/>
            <person name="Sun H."/>
            <person name="Susca A."/>
            <person name="Todd R.B."/>
            <person name="Tsang A."/>
            <person name="Unkles S.E."/>
            <person name="van de Wiele N."/>
            <person name="van Rossen-Uffink D."/>
            <person name="Oliveira J.V."/>
            <person name="Vesth T.C."/>
            <person name="Visser J."/>
            <person name="Yu J.-H."/>
            <person name="Zhou M."/>
            <person name="Andersen M.R."/>
            <person name="Archer D.B."/>
            <person name="Baker S.E."/>
            <person name="Benoit I."/>
            <person name="Brakhage A.A."/>
            <person name="Braus G.H."/>
            <person name="Fischer R."/>
            <person name="Frisvad J.C."/>
            <person name="Goldman G.H."/>
            <person name="Houbraken J."/>
            <person name="Oakley B."/>
            <person name="Pocsi I."/>
            <person name="Scazzocchio C."/>
            <person name="Seiboth B."/>
            <person name="vanKuyk P.A."/>
            <person name="Wortman J."/>
            <person name="Dyer P.S."/>
            <person name="Grigoriev I.V."/>
        </authorList>
    </citation>
    <scope>NUCLEOTIDE SEQUENCE [LARGE SCALE GENOMIC DNA]</scope>
    <source>
        <strain evidence="3">CBS 516.65</strain>
    </source>
</reference>
<dbReference type="RefSeq" id="XP_022402774.1">
    <property type="nucleotide sequence ID" value="XM_022544381.1"/>
</dbReference>
<organism evidence="2 3">
    <name type="scientific">Aspergillus glaucus CBS 516.65</name>
    <dbReference type="NCBI Taxonomy" id="1160497"/>
    <lineage>
        <taxon>Eukaryota</taxon>
        <taxon>Fungi</taxon>
        <taxon>Dikarya</taxon>
        <taxon>Ascomycota</taxon>
        <taxon>Pezizomycotina</taxon>
        <taxon>Eurotiomycetes</taxon>
        <taxon>Eurotiomycetidae</taxon>
        <taxon>Eurotiales</taxon>
        <taxon>Aspergillaceae</taxon>
        <taxon>Aspergillus</taxon>
        <taxon>Aspergillus subgen. Aspergillus</taxon>
    </lineage>
</organism>
<feature type="compositionally biased region" description="Basic and acidic residues" evidence="1">
    <location>
        <begin position="204"/>
        <end position="219"/>
    </location>
</feature>
<dbReference type="AlphaFoldDB" id="A0A1L9VQB8"/>
<dbReference type="PANTHER" id="PTHR37538:SF1">
    <property type="entry name" value="BTB DOMAIN-CONTAINING PROTEIN"/>
    <property type="match status" value="1"/>
</dbReference>
<protein>
    <recommendedName>
        <fullName evidence="4">BTB domain-containing protein</fullName>
    </recommendedName>
</protein>
<sequence>MGTSKQPAVSPYRDEPAILQFGERGQTYTVPKPLVQKYPKLAALLKPQDRNSISTICCYDINEDIAHTIVHYLYTGEYQTLRVLEGKGSREGEYKRSVFAYCAAVRFDMHDLASKAMRYIKLSENAADIFQVLSIASDVYCGLPEGKSEYSEYLGIKIAAAFKRDEEIFLKDEFLQCIGKSLAFTKFLTQTIVSLYSSKLSKHKEMNKENEPVAEKRPVEPTPKLRCLRQRSATTEKGSSSVLDTPVPVPEAKSEDKPEPVERPQKKRQRPSWWPTAEDGGF</sequence>
<feature type="compositionally biased region" description="Polar residues" evidence="1">
    <location>
        <begin position="231"/>
        <end position="243"/>
    </location>
</feature>
<proteinExistence type="predicted"/>
<evidence type="ECO:0000313" key="2">
    <source>
        <dbReference type="EMBL" id="OJJ86080.1"/>
    </source>
</evidence>
<name>A0A1L9VQB8_ASPGL</name>
<evidence type="ECO:0000256" key="1">
    <source>
        <dbReference type="SAM" id="MobiDB-lite"/>
    </source>
</evidence>
<evidence type="ECO:0000313" key="3">
    <source>
        <dbReference type="Proteomes" id="UP000184300"/>
    </source>
</evidence>
<dbReference type="OrthoDB" id="3594103at2759"/>
<feature type="compositionally biased region" description="Basic and acidic residues" evidence="1">
    <location>
        <begin position="252"/>
        <end position="264"/>
    </location>
</feature>
<dbReference type="Proteomes" id="UP000184300">
    <property type="component" value="Unassembled WGS sequence"/>
</dbReference>
<dbReference type="InterPro" id="IPR011333">
    <property type="entry name" value="SKP1/BTB/POZ_sf"/>
</dbReference>
<feature type="region of interest" description="Disordered" evidence="1">
    <location>
        <begin position="204"/>
        <end position="282"/>
    </location>
</feature>
<dbReference type="GeneID" id="34460642"/>
<dbReference type="EMBL" id="KV878893">
    <property type="protein sequence ID" value="OJJ86080.1"/>
    <property type="molecule type" value="Genomic_DNA"/>
</dbReference>
<dbReference type="STRING" id="1160497.A0A1L9VQB8"/>
<dbReference type="VEuPathDB" id="FungiDB:ASPGLDRAFT_33978"/>
<dbReference type="Gene3D" id="3.30.710.10">
    <property type="entry name" value="Potassium Channel Kv1.1, Chain A"/>
    <property type="match status" value="1"/>
</dbReference>
<accession>A0A1L9VQB8</accession>
<gene>
    <name evidence="2" type="ORF">ASPGLDRAFT_33978</name>
</gene>
<dbReference type="PANTHER" id="PTHR37538">
    <property type="entry name" value="BTB DOMAIN-CONTAINING PROTEIN"/>
    <property type="match status" value="1"/>
</dbReference>
<keyword evidence="3" id="KW-1185">Reference proteome</keyword>